<keyword evidence="3" id="KW-0418">Kinase</keyword>
<gene>
    <name evidence="3" type="primary">rnk</name>
    <name evidence="3" type="ORF">JF625_06980</name>
</gene>
<organism evidence="3 4">
    <name type="scientific">Inquilinus limosus</name>
    <dbReference type="NCBI Taxonomy" id="171674"/>
    <lineage>
        <taxon>Bacteria</taxon>
        <taxon>Pseudomonadati</taxon>
        <taxon>Pseudomonadota</taxon>
        <taxon>Alphaproteobacteria</taxon>
        <taxon>Rhodospirillales</taxon>
        <taxon>Rhodospirillaceae</taxon>
        <taxon>Inquilinus</taxon>
    </lineage>
</organism>
<comment type="caution">
    <text evidence="3">The sequence shown here is derived from an EMBL/GenBank/DDBJ whole genome shotgun (WGS) entry which is preliminary data.</text>
</comment>
<dbReference type="Gene3D" id="3.10.50.30">
    <property type="entry name" value="Transcription elongation factor, GreA/GreB, C-terminal domain"/>
    <property type="match status" value="1"/>
</dbReference>
<feature type="domain" description="Regulator of nucleoside diphosphate kinase N-terminal" evidence="2">
    <location>
        <begin position="10"/>
        <end position="49"/>
    </location>
</feature>
<dbReference type="Pfam" id="PF01272">
    <property type="entry name" value="GreA_GreB"/>
    <property type="match status" value="1"/>
</dbReference>
<dbReference type="PANTHER" id="PTHR30437">
    <property type="entry name" value="TRANSCRIPTION ELONGATION FACTOR GREA"/>
    <property type="match status" value="1"/>
</dbReference>
<dbReference type="Pfam" id="PF14760">
    <property type="entry name" value="Rnk_N"/>
    <property type="match status" value="1"/>
</dbReference>
<dbReference type="PANTHER" id="PTHR30437:SF5">
    <property type="entry name" value="REGULATOR OF NUCLEOSIDE DIPHOSPHATE KINASE"/>
    <property type="match status" value="1"/>
</dbReference>
<evidence type="ECO:0000259" key="2">
    <source>
        <dbReference type="Pfam" id="PF14760"/>
    </source>
</evidence>
<dbReference type="GO" id="GO:0016301">
    <property type="term" value="F:kinase activity"/>
    <property type="evidence" value="ECO:0007669"/>
    <property type="project" value="UniProtKB-KW"/>
</dbReference>
<feature type="domain" description="Transcription elongation factor GreA/GreB C-terminal" evidence="1">
    <location>
        <begin position="56"/>
        <end position="130"/>
    </location>
</feature>
<evidence type="ECO:0000313" key="4">
    <source>
        <dbReference type="Proteomes" id="UP000700706"/>
    </source>
</evidence>
<reference evidence="3" key="1">
    <citation type="submission" date="2020-06" db="EMBL/GenBank/DDBJ databases">
        <title>Stable isotope informed genome-resolved metagenomics uncovers potential trophic interactions in rhizosphere soil.</title>
        <authorList>
            <person name="Starr E.P."/>
            <person name="Shi S."/>
            <person name="Blazewicz S.J."/>
            <person name="Koch B.J."/>
            <person name="Probst A.J."/>
            <person name="Hungate B.A."/>
            <person name="Pett-Ridge J."/>
            <person name="Firestone M.K."/>
            <person name="Banfield J.F."/>
        </authorList>
    </citation>
    <scope>NUCLEOTIDE SEQUENCE</scope>
    <source>
        <strain evidence="3">YM_69_17</strain>
    </source>
</reference>
<dbReference type="InterPro" id="IPR023459">
    <property type="entry name" value="Tscrpt_elong_fac_GreA/B_fam"/>
</dbReference>
<dbReference type="GO" id="GO:0003677">
    <property type="term" value="F:DNA binding"/>
    <property type="evidence" value="ECO:0007669"/>
    <property type="project" value="InterPro"/>
</dbReference>
<proteinExistence type="predicted"/>
<keyword evidence="3" id="KW-0808">Transferase</keyword>
<dbReference type="GO" id="GO:0032784">
    <property type="term" value="P:regulation of DNA-templated transcription elongation"/>
    <property type="evidence" value="ECO:0007669"/>
    <property type="project" value="InterPro"/>
</dbReference>
<dbReference type="GO" id="GO:0070063">
    <property type="term" value="F:RNA polymerase binding"/>
    <property type="evidence" value="ECO:0007669"/>
    <property type="project" value="InterPro"/>
</dbReference>
<accession>A0A952FKJ2</accession>
<dbReference type="InterPro" id="IPR036953">
    <property type="entry name" value="GreA/GreB_C_sf"/>
</dbReference>
<dbReference type="GO" id="GO:0006354">
    <property type="term" value="P:DNA-templated transcription elongation"/>
    <property type="evidence" value="ECO:0007669"/>
    <property type="project" value="TreeGrafter"/>
</dbReference>
<sequence>MSRSSLPKRPEIHVTAGDYDRLAALADAAADAFPAVADFLADELDRAQIIEATAAKGVVQMHSTVTYRDAETGEEHTVALVYPEEADIAAGRLSVLTPVGVALIGLRKGQTITWITPSGKPRNLTVMRVESAVRPAAA</sequence>
<evidence type="ECO:0000259" key="1">
    <source>
        <dbReference type="Pfam" id="PF01272"/>
    </source>
</evidence>
<dbReference type="NCBIfam" id="NF004396">
    <property type="entry name" value="PRK05753.1"/>
    <property type="match status" value="1"/>
</dbReference>
<dbReference type="InterPro" id="IPR001437">
    <property type="entry name" value="Tscrpt_elong_fac_GreA/B_C"/>
</dbReference>
<evidence type="ECO:0000313" key="3">
    <source>
        <dbReference type="EMBL" id="MBW8724885.1"/>
    </source>
</evidence>
<protein>
    <submittedName>
        <fullName evidence="3">Nucleoside diphosphate kinase regulator</fullName>
    </submittedName>
</protein>
<dbReference type="InterPro" id="IPR029462">
    <property type="entry name" value="Rnk_N"/>
</dbReference>
<name>A0A952FKJ2_9PROT</name>
<dbReference type="Gene3D" id="1.10.286.20">
    <property type="match status" value="1"/>
</dbReference>
<dbReference type="SUPFAM" id="SSF54534">
    <property type="entry name" value="FKBP-like"/>
    <property type="match status" value="1"/>
</dbReference>
<dbReference type="Proteomes" id="UP000700706">
    <property type="component" value="Unassembled WGS sequence"/>
</dbReference>
<dbReference type="EMBL" id="JAEKLZ010000149">
    <property type="protein sequence ID" value="MBW8724885.1"/>
    <property type="molecule type" value="Genomic_DNA"/>
</dbReference>
<dbReference type="AlphaFoldDB" id="A0A952FKJ2"/>